<sequence>MYSNLVVDGILVMEVPLRWMEDPWLRGQGRGWVSAPQAQDVYNLCVTNLMLEGLKQCSKRNIFCPVA</sequence>
<keyword evidence="2" id="KW-1185">Reference proteome</keyword>
<comment type="caution">
    <text evidence="1">The sequence shown here is derived from an EMBL/GenBank/DDBJ whole genome shotgun (WGS) entry which is preliminary data.</text>
</comment>
<dbReference type="AlphaFoldDB" id="A0A392TFI8"/>
<proteinExistence type="predicted"/>
<dbReference type="Proteomes" id="UP000265520">
    <property type="component" value="Unassembled WGS sequence"/>
</dbReference>
<protein>
    <submittedName>
        <fullName evidence="1">Uncharacterized protein</fullName>
    </submittedName>
</protein>
<accession>A0A392TFI8</accession>
<name>A0A392TFI8_9FABA</name>
<dbReference type="EMBL" id="LXQA010569646">
    <property type="protein sequence ID" value="MCI59768.1"/>
    <property type="molecule type" value="Genomic_DNA"/>
</dbReference>
<evidence type="ECO:0000313" key="1">
    <source>
        <dbReference type="EMBL" id="MCI59768.1"/>
    </source>
</evidence>
<reference evidence="1 2" key="1">
    <citation type="journal article" date="2018" name="Front. Plant Sci.">
        <title>Red Clover (Trifolium pratense) and Zigzag Clover (T. medium) - A Picture of Genomic Similarities and Differences.</title>
        <authorList>
            <person name="Dluhosova J."/>
            <person name="Istvanek J."/>
            <person name="Nedelnik J."/>
            <person name="Repkova J."/>
        </authorList>
    </citation>
    <scope>NUCLEOTIDE SEQUENCE [LARGE SCALE GENOMIC DNA]</scope>
    <source>
        <strain evidence="2">cv. 10/8</strain>
        <tissue evidence="1">Leaf</tissue>
    </source>
</reference>
<evidence type="ECO:0000313" key="2">
    <source>
        <dbReference type="Proteomes" id="UP000265520"/>
    </source>
</evidence>
<organism evidence="1 2">
    <name type="scientific">Trifolium medium</name>
    <dbReference type="NCBI Taxonomy" id="97028"/>
    <lineage>
        <taxon>Eukaryota</taxon>
        <taxon>Viridiplantae</taxon>
        <taxon>Streptophyta</taxon>
        <taxon>Embryophyta</taxon>
        <taxon>Tracheophyta</taxon>
        <taxon>Spermatophyta</taxon>
        <taxon>Magnoliopsida</taxon>
        <taxon>eudicotyledons</taxon>
        <taxon>Gunneridae</taxon>
        <taxon>Pentapetalae</taxon>
        <taxon>rosids</taxon>
        <taxon>fabids</taxon>
        <taxon>Fabales</taxon>
        <taxon>Fabaceae</taxon>
        <taxon>Papilionoideae</taxon>
        <taxon>50 kb inversion clade</taxon>
        <taxon>NPAAA clade</taxon>
        <taxon>Hologalegina</taxon>
        <taxon>IRL clade</taxon>
        <taxon>Trifolieae</taxon>
        <taxon>Trifolium</taxon>
    </lineage>
</organism>